<dbReference type="InterPro" id="IPR029057">
    <property type="entry name" value="PRTase-like"/>
</dbReference>
<protein>
    <submittedName>
        <fullName evidence="1">Uncharacterized protein</fullName>
    </submittedName>
</protein>
<comment type="caution">
    <text evidence="1">The sequence shown here is derived from an EMBL/GenBank/DDBJ whole genome shotgun (WGS) entry which is preliminary data.</text>
</comment>
<dbReference type="Gene3D" id="3.40.50.2020">
    <property type="match status" value="1"/>
</dbReference>
<dbReference type="EMBL" id="JACHIA010000001">
    <property type="protein sequence ID" value="MBB6068424.1"/>
    <property type="molecule type" value="Genomic_DNA"/>
</dbReference>
<accession>A0A841GTZ1</accession>
<dbReference type="AlphaFoldDB" id="A0A841GTZ1"/>
<keyword evidence="2" id="KW-1185">Reference proteome</keyword>
<gene>
    <name evidence="1" type="ORF">HNQ61_000035</name>
</gene>
<dbReference type="InterPro" id="IPR011009">
    <property type="entry name" value="Kinase-like_dom_sf"/>
</dbReference>
<dbReference type="RefSeq" id="WP_170039314.1">
    <property type="nucleotide sequence ID" value="NZ_JABDTL010000002.1"/>
</dbReference>
<reference evidence="1 2" key="1">
    <citation type="submission" date="2020-08" db="EMBL/GenBank/DDBJ databases">
        <title>Genomic Encyclopedia of Type Strains, Phase IV (KMG-IV): sequencing the most valuable type-strain genomes for metagenomic binning, comparative biology and taxonomic classification.</title>
        <authorList>
            <person name="Goeker M."/>
        </authorList>
    </citation>
    <scope>NUCLEOTIDE SEQUENCE [LARGE SCALE GENOMIC DNA]</scope>
    <source>
        <strain evidence="1 2">DSM 29007</strain>
    </source>
</reference>
<dbReference type="SUPFAM" id="SSF56112">
    <property type="entry name" value="Protein kinase-like (PK-like)"/>
    <property type="match status" value="1"/>
</dbReference>
<sequence>MISFRDAWRDVRLMDEVQELEQAARDGDAVAFLVRAGELEQAVLDARDAGSLDQPVSEEEFTRLMVEAGRAYLSRQSPAPRALDRAAEALAAIRLTYEEPLRIKAPEGYLHYALDPAAFAEAARRYAAEVGAEQARRAVVLGIRSIGTSLSAVVAAALGTERRATLRPRGPSGQRTIEAESVWRDVVRPGVADGGDVLVVDEGPGATGETFWRVHEWLKTHGVDERRIVLFPSGEGAMPLAPEERRAWFASARRYAPQVDPERVRRVAERFGLTLGDDLSWGAWRGVVDGAAELPAAPIHERVKVRAVDPAGTQWLIRYAGLGRWGASARDRAIVLADLGAGPAVLGAWDGFVVLRWIPGTPLTRADVADPDARAAVARYLAARAGRFRTGKAVDPAPVRAALEENAREALGDVPGLAAALARIDALPPRDAVIADARLAPQEWIRGPAGITKVDAVDHGAGTRLPGPADAAWDLAGAAVEWGFDGAELDALIHQCSAGEPVDELRQAVAAYRPAYAAACLGEMQFARWEAGSDAEAAILDTELDRYRTALTAELATGG</sequence>
<evidence type="ECO:0000313" key="1">
    <source>
        <dbReference type="EMBL" id="MBB6068424.1"/>
    </source>
</evidence>
<proteinExistence type="predicted"/>
<evidence type="ECO:0000313" key="2">
    <source>
        <dbReference type="Proteomes" id="UP000582837"/>
    </source>
</evidence>
<dbReference type="Proteomes" id="UP000582837">
    <property type="component" value="Unassembled WGS sequence"/>
</dbReference>
<dbReference type="SUPFAM" id="SSF53271">
    <property type="entry name" value="PRTase-like"/>
    <property type="match status" value="1"/>
</dbReference>
<name>A0A841GTZ1_9BACT</name>
<organism evidence="1 2">
    <name type="scientific">Longimicrobium terrae</name>
    <dbReference type="NCBI Taxonomy" id="1639882"/>
    <lineage>
        <taxon>Bacteria</taxon>
        <taxon>Pseudomonadati</taxon>
        <taxon>Gemmatimonadota</taxon>
        <taxon>Longimicrobiia</taxon>
        <taxon>Longimicrobiales</taxon>
        <taxon>Longimicrobiaceae</taxon>
        <taxon>Longimicrobium</taxon>
    </lineage>
</organism>